<keyword evidence="3" id="KW-0479">Metal-binding</keyword>
<dbReference type="PANTHER" id="PTHR15910">
    <property type="entry name" value="ARCHAEMETZINCIN"/>
    <property type="match status" value="1"/>
</dbReference>
<evidence type="ECO:0000256" key="5">
    <source>
        <dbReference type="ARBA" id="ARBA00022833"/>
    </source>
</evidence>
<dbReference type="EMBL" id="FNLL01000001">
    <property type="protein sequence ID" value="SDT84430.1"/>
    <property type="molecule type" value="Genomic_DNA"/>
</dbReference>
<protein>
    <submittedName>
        <fullName evidence="7">Archaemetzincin</fullName>
    </submittedName>
</protein>
<dbReference type="Proteomes" id="UP000199608">
    <property type="component" value="Unassembled WGS sequence"/>
</dbReference>
<dbReference type="NCBIfam" id="NF033823">
    <property type="entry name" value="archmetzin"/>
    <property type="match status" value="1"/>
</dbReference>
<dbReference type="PIRSF" id="PIRSF005785">
    <property type="entry name" value="Zn-prot_arch"/>
    <property type="match status" value="1"/>
</dbReference>
<keyword evidence="6" id="KW-0482">Metalloprotease</keyword>
<accession>A0A1H2DNF4</accession>
<keyword evidence="2" id="KW-0645">Protease</keyword>
<gene>
    <name evidence="7" type="ORF">SAMN04487931_101239</name>
</gene>
<evidence type="ECO:0000256" key="3">
    <source>
        <dbReference type="ARBA" id="ARBA00022723"/>
    </source>
</evidence>
<proteinExistence type="predicted"/>
<evidence type="ECO:0000313" key="8">
    <source>
        <dbReference type="Proteomes" id="UP000199608"/>
    </source>
</evidence>
<dbReference type="InterPro" id="IPR012962">
    <property type="entry name" value="Pept_M54_archaemetzincn"/>
</dbReference>
<evidence type="ECO:0000256" key="6">
    <source>
        <dbReference type="ARBA" id="ARBA00023049"/>
    </source>
</evidence>
<dbReference type="SUPFAM" id="SSF55486">
    <property type="entry name" value="Metalloproteases ('zincins'), catalytic domain"/>
    <property type="match status" value="2"/>
</dbReference>
<evidence type="ECO:0000256" key="2">
    <source>
        <dbReference type="ARBA" id="ARBA00022670"/>
    </source>
</evidence>
<reference evidence="8" key="1">
    <citation type="submission" date="2016-10" db="EMBL/GenBank/DDBJ databases">
        <authorList>
            <person name="Varghese N."/>
            <person name="Submissions S."/>
        </authorList>
    </citation>
    <scope>NUCLEOTIDE SEQUENCE [LARGE SCALE GENOMIC DNA]</scope>
    <source>
        <strain evidence="8">DSM 3384</strain>
    </source>
</reference>
<evidence type="ECO:0000256" key="1">
    <source>
        <dbReference type="ARBA" id="ARBA00001947"/>
    </source>
</evidence>
<dbReference type="AlphaFoldDB" id="A0A1H2DNF4"/>
<evidence type="ECO:0000313" key="7">
    <source>
        <dbReference type="EMBL" id="SDT84430.1"/>
    </source>
</evidence>
<dbReference type="GO" id="GO:0008237">
    <property type="term" value="F:metallopeptidase activity"/>
    <property type="evidence" value="ECO:0007669"/>
    <property type="project" value="UniProtKB-KW"/>
</dbReference>
<dbReference type="PANTHER" id="PTHR15910:SF1">
    <property type="entry name" value="ARCHAEMETZINCIN-2"/>
    <property type="match status" value="1"/>
</dbReference>
<keyword evidence="5" id="KW-0862">Zinc</keyword>
<comment type="cofactor">
    <cofactor evidence="1">
        <name>Zn(2+)</name>
        <dbReference type="ChEBI" id="CHEBI:29105"/>
    </cofactor>
</comment>
<evidence type="ECO:0000256" key="4">
    <source>
        <dbReference type="ARBA" id="ARBA00022801"/>
    </source>
</evidence>
<dbReference type="CDD" id="cd11375">
    <property type="entry name" value="Peptidase_M54"/>
    <property type="match status" value="1"/>
</dbReference>
<organism evidence="7 8">
    <name type="scientific">Desulfobacula phenolica</name>
    <dbReference type="NCBI Taxonomy" id="90732"/>
    <lineage>
        <taxon>Bacteria</taxon>
        <taxon>Pseudomonadati</taxon>
        <taxon>Thermodesulfobacteriota</taxon>
        <taxon>Desulfobacteria</taxon>
        <taxon>Desulfobacterales</taxon>
        <taxon>Desulfobacteraceae</taxon>
        <taxon>Desulfobacula</taxon>
    </lineage>
</organism>
<dbReference type="Pfam" id="PF07998">
    <property type="entry name" value="Peptidase_M54"/>
    <property type="match status" value="1"/>
</dbReference>
<dbReference type="GO" id="GO:0008270">
    <property type="term" value="F:zinc ion binding"/>
    <property type="evidence" value="ECO:0007669"/>
    <property type="project" value="InterPro"/>
</dbReference>
<dbReference type="InterPro" id="IPR012091">
    <property type="entry name" value="Pept_M54_archaemetzncn_arc/bac"/>
</dbReference>
<keyword evidence="4" id="KW-0378">Hydrolase</keyword>
<dbReference type="Gene3D" id="3.40.390.10">
    <property type="entry name" value="Collagenase (Catalytic Domain)"/>
    <property type="match status" value="1"/>
</dbReference>
<sequence>MSLNPYDINPDFMKPDHINSDHMNSYGVIIISPVGDIPSWITAVIAERVKEIFRFETRVSVLLEDIFFAYDRDRDQYYSTRILEELATRMPEDCIKLLAVTQEDLFIPILTHVYGEAQLGGRTSIISLSRLMEYPNSGSREKSRCRIVKEAVHELGHTFDLRHCEDEHCMMHYCRKLEDVDHKSDRFCRYCKIFLSDSIKSLGV</sequence>
<dbReference type="GO" id="GO:0006508">
    <property type="term" value="P:proteolysis"/>
    <property type="evidence" value="ECO:0007669"/>
    <property type="project" value="UniProtKB-KW"/>
</dbReference>
<keyword evidence="8" id="KW-1185">Reference proteome</keyword>
<dbReference type="InterPro" id="IPR024079">
    <property type="entry name" value="MetalloPept_cat_dom_sf"/>
</dbReference>
<name>A0A1H2DNF4_9BACT</name>